<gene>
    <name evidence="3" type="ORF">JIN85_03980</name>
</gene>
<dbReference type="SUPFAM" id="SSF49785">
    <property type="entry name" value="Galactose-binding domain-like"/>
    <property type="match status" value="2"/>
</dbReference>
<dbReference type="RefSeq" id="WP_200267871.1">
    <property type="nucleotide sequence ID" value="NZ_JAENIJ010000004.1"/>
</dbReference>
<keyword evidence="4" id="KW-1185">Reference proteome</keyword>
<protein>
    <submittedName>
        <fullName evidence="3">Discoidin domain-containing protein</fullName>
    </submittedName>
</protein>
<evidence type="ECO:0000256" key="1">
    <source>
        <dbReference type="ARBA" id="ARBA00022729"/>
    </source>
</evidence>
<feature type="signal peptide" evidence="2">
    <location>
        <begin position="1"/>
        <end position="31"/>
    </location>
</feature>
<dbReference type="InterPro" id="IPR013425">
    <property type="entry name" value="Autotrns_rpt"/>
</dbReference>
<accession>A0A934S1L2</accession>
<dbReference type="Proteomes" id="UP000603141">
    <property type="component" value="Unassembled WGS sequence"/>
</dbReference>
<proteinExistence type="predicted"/>
<evidence type="ECO:0000313" key="3">
    <source>
        <dbReference type="EMBL" id="MBK1881560.1"/>
    </source>
</evidence>
<evidence type="ECO:0000256" key="2">
    <source>
        <dbReference type="SAM" id="SignalP"/>
    </source>
</evidence>
<comment type="caution">
    <text evidence="3">The sequence shown here is derived from an EMBL/GenBank/DDBJ whole genome shotgun (WGS) entry which is preliminary data.</text>
</comment>
<dbReference type="NCBIfam" id="TIGR02601">
    <property type="entry name" value="autotrns_rpt"/>
    <property type="match status" value="1"/>
</dbReference>
<feature type="chain" id="PRO_5037529691" evidence="2">
    <location>
        <begin position="32"/>
        <end position="1155"/>
    </location>
</feature>
<dbReference type="AlphaFoldDB" id="A0A934S1L2"/>
<sequence>MKPKLKLNGRFRAISAIAAVITTTVCFTASAQALSEVTYQYYRFTTTAANGGDGNYEQQLSEIAFYNHGVRLNLNGNLTSGDAVPVTVTEQGVDPVEDDAEGPMNLVDGLLTTKWYSGGAPEDTPTAYTPLVFAFEAPVTISSYDFASANDYMYRHPRSWTLEGSSDGVNYTVIDTRTDVAPVSRDSYFAYQGGFDIPSSSGLTFDYFDCYPDPAIVAAGDTSSLGWGILGDTSTGGAPTSITLMPGNIDLTSLSQTTTSGTQTTTYGYIDLTSIDPSGTYTIVASNANGTVYQDFSYRVVDGSSVTCQYVRFTPLAFRGTPNSIQLSEFEFYNGDTLVPVTSVTNPNGNTPAAEGVANVIDGDYSTKWLDFNKGGLVFNLGSSQTFDSYQFVTANDAIARDPVQWQMEISNDGTTWTVLDYVGSGGFVYPTPEARNTATGKIKFPDPTASTSTPIVWEGTGETAPWDTFDVAYTDGATVLFDDTSEATAINVDASVAPGEIIFNNSSKDYSLQGSGLYGSANLVKNGSGILSLDSDNYLSGSVQVNAGTLSVNSGLAFGDPLSPGTLYMGAGTTLEIQSTVATNRVLSLTDATVDVPTDVSFYHYGKLILDGTFTKTGPGLMKLSGYGGSTTSGADSHEIVVEDGVLDFSTDMFNQTVFNTRFFATARGSGVLRASAYSGFGGDYIEYVPTIGQLRAEDGGTIEVTSAIQYFPVGTVTNDEGVAQGRVVLRGANLVLTGQTETSRADGTAADGTDATRTVISTEASDVTSKITGLYVVNRQHAVFDVADGPVGYDLEVDALVAGAYGIIKEGDGEMLFLYPNSYQGKTTTYVQSIDNPTNDANFDQTNVTAKAFDLAQGTVIRGGLLTVANLEGSGTGDSPVLVESGGTLGGTGYVAGTVEIDGSVAPGDPSYGLPYGALSVGSTVLTGTYKWEVNGTGQPEAGLGLETGADLLIVNGDLDVTGATLSVIPTGGGFTAGATYVIAKYTGTRTGEFASVTSGYALSYDDEAKEITITYDGSEPQPTAYDTFIANSGLTGDDAATDADPDNDGFSNLLEFVLASDPTSASLADAPTSTVDTEGNLVFIFRRNSDSTYVNPGVEYSTSLTGEWTAADSATVTVETNGFASGVDKVTVTLPASLADGGKLFARLTATL</sequence>
<name>A0A934S1L2_9BACT</name>
<reference evidence="3" key="1">
    <citation type="submission" date="2021-01" db="EMBL/GenBank/DDBJ databases">
        <title>Modified the classification status of verrucomicrobia.</title>
        <authorList>
            <person name="Feng X."/>
        </authorList>
    </citation>
    <scope>NUCLEOTIDE SEQUENCE</scope>
    <source>
        <strain evidence="3">KCTC 22041</strain>
    </source>
</reference>
<organism evidence="3 4">
    <name type="scientific">Luteolibacter pohnpeiensis</name>
    <dbReference type="NCBI Taxonomy" id="454153"/>
    <lineage>
        <taxon>Bacteria</taxon>
        <taxon>Pseudomonadati</taxon>
        <taxon>Verrucomicrobiota</taxon>
        <taxon>Verrucomicrobiia</taxon>
        <taxon>Verrucomicrobiales</taxon>
        <taxon>Verrucomicrobiaceae</taxon>
        <taxon>Luteolibacter</taxon>
    </lineage>
</organism>
<keyword evidence="1 2" id="KW-0732">Signal</keyword>
<dbReference type="Gene3D" id="2.60.120.260">
    <property type="entry name" value="Galactose-binding domain-like"/>
    <property type="match status" value="2"/>
</dbReference>
<dbReference type="InterPro" id="IPR008979">
    <property type="entry name" value="Galactose-bd-like_sf"/>
</dbReference>
<dbReference type="EMBL" id="JAENIJ010000004">
    <property type="protein sequence ID" value="MBK1881560.1"/>
    <property type="molecule type" value="Genomic_DNA"/>
</dbReference>
<evidence type="ECO:0000313" key="4">
    <source>
        <dbReference type="Proteomes" id="UP000603141"/>
    </source>
</evidence>